<keyword evidence="2" id="KW-1185">Reference proteome</keyword>
<evidence type="ECO:0008006" key="3">
    <source>
        <dbReference type="Google" id="ProtNLM"/>
    </source>
</evidence>
<dbReference type="Proteomes" id="UP001226762">
    <property type="component" value="Unassembled WGS sequence"/>
</dbReference>
<evidence type="ECO:0000313" key="1">
    <source>
        <dbReference type="EMBL" id="MDQ2092321.1"/>
    </source>
</evidence>
<gene>
    <name evidence="1" type="ORF">NO357_20640</name>
</gene>
<feature type="non-terminal residue" evidence="1">
    <location>
        <position position="170"/>
    </location>
</feature>
<reference evidence="1" key="1">
    <citation type="submission" date="2022-07" db="EMBL/GenBank/DDBJ databases">
        <authorList>
            <person name="Otstavnykh N."/>
            <person name="Isaeva M."/>
            <person name="Bystritskaya E."/>
        </authorList>
    </citation>
    <scope>NUCLEOTIDE SEQUENCE</scope>
    <source>
        <strain evidence="1">KCTC 52189</strain>
    </source>
</reference>
<evidence type="ECO:0000313" key="2">
    <source>
        <dbReference type="Proteomes" id="UP001226762"/>
    </source>
</evidence>
<protein>
    <recommendedName>
        <fullName evidence="3">PD-(D/E)XK nuclease superfamily protein</fullName>
    </recommendedName>
</protein>
<dbReference type="AlphaFoldDB" id="A0AAE3WFZ4"/>
<comment type="caution">
    <text evidence="1">The sequence shown here is derived from an EMBL/GenBank/DDBJ whole genome shotgun (WGS) entry which is preliminary data.</text>
</comment>
<sequence>MKKLTAEGYEVEGFFRSLLQSQADADSYSFQSVFQTRRGLYAKADAIRENGDGTINLYEVKSSTSVKRNGQHNQIKDAAFQKIAAEETSLRVSKVFIVHLNKDYVRQGDIDPEQLLIFADVTSEVAEAEPSTRAEIDAAVALLGQHEIDESSCSCLCQTKPNHCDSFSYF</sequence>
<dbReference type="EMBL" id="JANHAX010000008">
    <property type="protein sequence ID" value="MDQ2092321.1"/>
    <property type="molecule type" value="Genomic_DNA"/>
</dbReference>
<name>A0AAE3WFZ4_9RHOB</name>
<accession>A0AAE3WFZ4</accession>
<reference evidence="1" key="2">
    <citation type="submission" date="2023-02" db="EMBL/GenBank/DDBJ databases">
        <title>'Rhodoalgimonas zhirmunskyi' gen. nov., isolated from a red alga.</title>
        <authorList>
            <person name="Nedashkovskaya O.I."/>
            <person name="Otstavnykh N.Y."/>
            <person name="Bystritskaya E.P."/>
            <person name="Balabanova L.A."/>
            <person name="Isaeva M.P."/>
        </authorList>
    </citation>
    <scope>NUCLEOTIDE SEQUENCE</scope>
    <source>
        <strain evidence="1">KCTC 52189</strain>
    </source>
</reference>
<proteinExistence type="predicted"/>
<organism evidence="1 2">
    <name type="scientific">Marimonas arenosa</name>
    <dbReference type="NCBI Taxonomy" id="1795305"/>
    <lineage>
        <taxon>Bacteria</taxon>
        <taxon>Pseudomonadati</taxon>
        <taxon>Pseudomonadota</taxon>
        <taxon>Alphaproteobacteria</taxon>
        <taxon>Rhodobacterales</taxon>
        <taxon>Paracoccaceae</taxon>
        <taxon>Marimonas</taxon>
    </lineage>
</organism>